<dbReference type="PANTHER" id="PTHR10972:SF205">
    <property type="entry name" value="OXYSTEROL-BINDING PROTEIN 1"/>
    <property type="match status" value="1"/>
</dbReference>
<dbReference type="Gene3D" id="3.30.70.3490">
    <property type="match status" value="1"/>
</dbReference>
<dbReference type="GO" id="GO:0032934">
    <property type="term" value="F:sterol binding"/>
    <property type="evidence" value="ECO:0007669"/>
    <property type="project" value="TreeGrafter"/>
</dbReference>
<evidence type="ECO:0000256" key="6">
    <source>
        <dbReference type="SAM" id="MobiDB-lite"/>
    </source>
</evidence>
<feature type="compositionally biased region" description="Basic and acidic residues" evidence="6">
    <location>
        <begin position="489"/>
        <end position="502"/>
    </location>
</feature>
<dbReference type="InterPro" id="IPR037239">
    <property type="entry name" value="OSBP_sf"/>
</dbReference>
<dbReference type="WBParaSite" id="PDA_v2.g31194.t1">
    <property type="protein sequence ID" value="PDA_v2.g31194.t1"/>
    <property type="gene ID" value="PDA_v2.g31194"/>
</dbReference>
<organism evidence="7 8">
    <name type="scientific">Panagrolaimus davidi</name>
    <dbReference type="NCBI Taxonomy" id="227884"/>
    <lineage>
        <taxon>Eukaryota</taxon>
        <taxon>Metazoa</taxon>
        <taxon>Ecdysozoa</taxon>
        <taxon>Nematoda</taxon>
        <taxon>Chromadorea</taxon>
        <taxon>Rhabditida</taxon>
        <taxon>Tylenchina</taxon>
        <taxon>Panagrolaimomorpha</taxon>
        <taxon>Panagrolaimoidea</taxon>
        <taxon>Panagrolaimidae</taxon>
        <taxon>Panagrolaimus</taxon>
    </lineage>
</organism>
<dbReference type="Pfam" id="PF01237">
    <property type="entry name" value="Oxysterol_BP"/>
    <property type="match status" value="1"/>
</dbReference>
<dbReference type="SUPFAM" id="SSF144000">
    <property type="entry name" value="Oxysterol-binding protein-like"/>
    <property type="match status" value="1"/>
</dbReference>
<dbReference type="GO" id="GO:0097038">
    <property type="term" value="C:perinuclear endoplasmic reticulum"/>
    <property type="evidence" value="ECO:0007669"/>
    <property type="project" value="TreeGrafter"/>
</dbReference>
<dbReference type="PROSITE" id="PS01013">
    <property type="entry name" value="OSBP"/>
    <property type="match status" value="1"/>
</dbReference>
<accession>A0A914QGS7</accession>
<evidence type="ECO:0000256" key="1">
    <source>
        <dbReference type="ARBA" id="ARBA00008842"/>
    </source>
</evidence>
<dbReference type="GO" id="GO:0005886">
    <property type="term" value="C:plasma membrane"/>
    <property type="evidence" value="ECO:0007669"/>
    <property type="project" value="TreeGrafter"/>
</dbReference>
<comment type="similarity">
    <text evidence="1 4">Belongs to the OSBP family.</text>
</comment>
<keyword evidence="5" id="KW-0813">Transport</keyword>
<feature type="region of interest" description="Disordered" evidence="6">
    <location>
        <begin position="484"/>
        <end position="524"/>
    </location>
</feature>
<name>A0A914QGS7_9BILA</name>
<feature type="compositionally biased region" description="Basic and acidic residues" evidence="6">
    <location>
        <begin position="509"/>
        <end position="518"/>
    </location>
</feature>
<protein>
    <recommendedName>
        <fullName evidence="5">Oxysterol-binding protein</fullName>
    </recommendedName>
</protein>
<dbReference type="AlphaFoldDB" id="A0A914QGS7"/>
<evidence type="ECO:0000256" key="2">
    <source>
        <dbReference type="ARBA" id="ARBA00022553"/>
    </source>
</evidence>
<evidence type="ECO:0000256" key="5">
    <source>
        <dbReference type="RuleBase" id="RU003845"/>
    </source>
</evidence>
<dbReference type="Proteomes" id="UP000887578">
    <property type="component" value="Unplaced"/>
</dbReference>
<dbReference type="PANTHER" id="PTHR10972">
    <property type="entry name" value="OXYSTEROL-BINDING PROTEIN-RELATED"/>
    <property type="match status" value="1"/>
</dbReference>
<dbReference type="InterPro" id="IPR000648">
    <property type="entry name" value="Oxysterol-bd"/>
</dbReference>
<keyword evidence="2" id="KW-0597">Phosphoprotein</keyword>
<sequence length="576" mass="65812">MLLKAALDQPAIEHAIQPIEMLEYETELDSETEDETIANLSKILKAKFKELQTCESLIQKDGTELLDALSRELPTGSISRTTLDRLILFKMTAGAMLEASKEFTIATSKEIENLQQNSSSPNSILKEKMKKKKENFKLLSNGKPRRHETEDDEFFDAIESSSLISADDLSKTSTSSNVSTPIPPPSPSERRTSVPYRPSNSINYLTLMKNCIGKDLSRISMPVDFNEPISALQKQTEDLEYSFILDRAVNESDETKRLALVTIFALSSYSTIGKRTTKPFNPMLGETFDFDRRNDLGWKSVAEQVSHHPPTSALAAQSLHGWSLNQSYTFTTKVKGRSLCMTPIGGTYVKFHNTNDLFVYEKVSTSTRMTNIMTGNLQTDNYGELCVKNLKTNSKCILKFHESGYFTKTEPRKVSGEVLDSDGKAKFRIEGSWDKSATLFKIDEDENIEEEEIVWKAASLPKNADKMHNFTKFAIELNELEDGLPPTDSRLRPDQRLMEDGKWSQANEVKQKLEESQRERRKKREEAGIEYEPLWFKRKDSSEMVDQNDVYTFNENYWEKREKQEYENIPEIFKLG</sequence>
<dbReference type="Gene3D" id="2.40.160.120">
    <property type="match status" value="1"/>
</dbReference>
<feature type="region of interest" description="Disordered" evidence="6">
    <location>
        <begin position="166"/>
        <end position="197"/>
    </location>
</feature>
<evidence type="ECO:0000256" key="3">
    <source>
        <dbReference type="ARBA" id="ARBA00023121"/>
    </source>
</evidence>
<evidence type="ECO:0000256" key="4">
    <source>
        <dbReference type="RuleBase" id="RU003844"/>
    </source>
</evidence>
<keyword evidence="3" id="KW-0446">Lipid-binding</keyword>
<feature type="compositionally biased region" description="Polar residues" evidence="6">
    <location>
        <begin position="171"/>
        <end position="180"/>
    </location>
</feature>
<evidence type="ECO:0000313" key="7">
    <source>
        <dbReference type="Proteomes" id="UP000887578"/>
    </source>
</evidence>
<dbReference type="InterPro" id="IPR018494">
    <property type="entry name" value="Oxysterol-bd_CS"/>
</dbReference>
<evidence type="ECO:0000313" key="8">
    <source>
        <dbReference type="WBParaSite" id="PDA_v2.g31194.t1"/>
    </source>
</evidence>
<dbReference type="FunFam" id="2.40.160.120:FF:000001">
    <property type="entry name" value="Oxysterol-binding protein"/>
    <property type="match status" value="1"/>
</dbReference>
<dbReference type="GO" id="GO:0005829">
    <property type="term" value="C:cytosol"/>
    <property type="evidence" value="ECO:0007669"/>
    <property type="project" value="TreeGrafter"/>
</dbReference>
<dbReference type="GO" id="GO:0120009">
    <property type="term" value="P:intermembrane lipid transfer"/>
    <property type="evidence" value="ECO:0007669"/>
    <property type="project" value="UniProtKB-ARBA"/>
</dbReference>
<reference evidence="8" key="1">
    <citation type="submission" date="2022-11" db="UniProtKB">
        <authorList>
            <consortium name="WormBaseParasite"/>
        </authorList>
    </citation>
    <scope>IDENTIFICATION</scope>
</reference>
<keyword evidence="7" id="KW-1185">Reference proteome</keyword>
<proteinExistence type="inferred from homology"/>
<keyword evidence="5" id="KW-0445">Lipid transport</keyword>